<dbReference type="SUPFAM" id="SSF50494">
    <property type="entry name" value="Trypsin-like serine proteases"/>
    <property type="match status" value="1"/>
</dbReference>
<proteinExistence type="predicted"/>
<evidence type="ECO:0000256" key="1">
    <source>
        <dbReference type="SAM" id="Phobius"/>
    </source>
</evidence>
<keyword evidence="1" id="KW-0472">Membrane</keyword>
<dbReference type="KEGG" id="gmw:113523007"/>
<evidence type="ECO:0000313" key="3">
    <source>
        <dbReference type="RefSeq" id="XP_026764671.2"/>
    </source>
</evidence>
<dbReference type="RefSeq" id="XP_026764671.2">
    <property type="nucleotide sequence ID" value="XM_026908870.3"/>
</dbReference>
<dbReference type="InParanoid" id="A0A6J1X5I0"/>
<name>A0A6J1X5I0_GALME</name>
<keyword evidence="2" id="KW-1185">Reference proteome</keyword>
<dbReference type="InterPro" id="IPR009003">
    <property type="entry name" value="Peptidase_S1_PA"/>
</dbReference>
<protein>
    <submittedName>
        <fullName evidence="3">Uncharacterized protein LOC113523007</fullName>
    </submittedName>
</protein>
<reference evidence="3" key="1">
    <citation type="submission" date="2025-08" db="UniProtKB">
        <authorList>
            <consortium name="RefSeq"/>
        </authorList>
    </citation>
    <scope>IDENTIFICATION</scope>
    <source>
        <tissue evidence="3">Whole larvae</tissue>
    </source>
</reference>
<feature type="transmembrane region" description="Helical" evidence="1">
    <location>
        <begin position="40"/>
        <end position="63"/>
    </location>
</feature>
<dbReference type="Proteomes" id="UP001652740">
    <property type="component" value="Unplaced"/>
</dbReference>
<accession>A0A6J1X5I0</accession>
<gene>
    <name evidence="3" type="primary">LOC113523007</name>
</gene>
<keyword evidence="1" id="KW-0812">Transmembrane</keyword>
<evidence type="ECO:0000313" key="2">
    <source>
        <dbReference type="Proteomes" id="UP001652740"/>
    </source>
</evidence>
<organism evidence="2 3">
    <name type="scientific">Galleria mellonella</name>
    <name type="common">Greater wax moth</name>
    <dbReference type="NCBI Taxonomy" id="7137"/>
    <lineage>
        <taxon>Eukaryota</taxon>
        <taxon>Metazoa</taxon>
        <taxon>Ecdysozoa</taxon>
        <taxon>Arthropoda</taxon>
        <taxon>Hexapoda</taxon>
        <taxon>Insecta</taxon>
        <taxon>Pterygota</taxon>
        <taxon>Neoptera</taxon>
        <taxon>Endopterygota</taxon>
        <taxon>Lepidoptera</taxon>
        <taxon>Glossata</taxon>
        <taxon>Ditrysia</taxon>
        <taxon>Pyraloidea</taxon>
        <taxon>Pyralidae</taxon>
        <taxon>Galleriinae</taxon>
        <taxon>Galleria</taxon>
    </lineage>
</organism>
<sequence length="285" mass="31673">MEDLKENNTIIVEQDTVEEYEFKYNFLNTPWDDRSTKSKVGIITLLTVIFTGIAACVINNLCIHYKGFQYSKIINNDIKCHLIKMDDYSFTARIHLASTHQLLCVGAVISSSAVLVNGMCVKAGPILLRLGSLAEPRCKKRFSVDAVEPIQHDGVIGNTLVLLYIYENIVDCAKIIRIGQQIDWNSTAYIIGRPLHMGKTLSRQPATLANQYDSNPPVKNLNKKHIICVKDLARCPVRAGDLLIQNGYLFGLASTSIHHTGQSKSACFADLNVVRHEISDLGAEV</sequence>
<dbReference type="AlphaFoldDB" id="A0A6J1X5I0"/>
<keyword evidence="1" id="KW-1133">Transmembrane helix</keyword>
<dbReference type="GeneID" id="113523007"/>